<sequence>MGFIFCLLLSTFLRQSWALETPSGIELESLTQELLESARKPVFFEWMREVRRKIHEYPELGFEEQKTSQVIRTELDSLGISYKWPVAKTGVVATIGSGAKPVFSLRADMDGLPIKELVEWEHKSKVDGKMHACGHDSHVAMVLGAAKLLQAKRDELKGTVKLVFQPGEEGYAGAYHMLQDGSLDDIDAIFALHVLPAYPSGILSSRPGAMTSGAGLFSAIIQGKGGHAALPHLNRDPIVAASFAIVALQQIVSRETDPLEARVVTVGFIEGGNVENVIPESVRFGGTFRSLTNEGLSYLQKRIKEVIEMQAAVHQCTATLDFLEDVPLPYPVLSNDEALYEHAKKVGETLVGEANMHLHPVITGAEDFSFFSLKTKAAMFGLGIRNETLKSDQALHSPYFFLDESALPIGAAFHAAVAVSYLDSHVVIQEVLT</sequence>
<dbReference type="NCBIfam" id="TIGR01891">
    <property type="entry name" value="amidohydrolases"/>
    <property type="match status" value="1"/>
</dbReference>
<dbReference type="PIRSF" id="PIRSF005962">
    <property type="entry name" value="Pept_M20D_amidohydro"/>
    <property type="match status" value="1"/>
</dbReference>
<dbReference type="Pfam" id="PF07687">
    <property type="entry name" value="M20_dimer"/>
    <property type="match status" value="1"/>
</dbReference>
<evidence type="ECO:0000313" key="9">
    <source>
        <dbReference type="RefSeq" id="XP_017977319.1"/>
    </source>
</evidence>
<dbReference type="GO" id="GO:0046872">
    <property type="term" value="F:metal ion binding"/>
    <property type="evidence" value="ECO:0007669"/>
    <property type="project" value="UniProtKB-KW"/>
</dbReference>
<dbReference type="Proteomes" id="UP000694886">
    <property type="component" value="Chromosome 5"/>
</dbReference>
<comment type="similarity">
    <text evidence="1">Belongs to the peptidase M20 family.</text>
</comment>
<dbReference type="SUPFAM" id="SSF53187">
    <property type="entry name" value="Zn-dependent exopeptidases"/>
    <property type="match status" value="1"/>
</dbReference>
<feature type="binding site" evidence="5">
    <location>
        <position position="133"/>
    </location>
    <ligand>
        <name>Mn(2+)</name>
        <dbReference type="ChEBI" id="CHEBI:29035"/>
        <label>2</label>
    </ligand>
</feature>
<organism evidence="8 9">
    <name type="scientific">Theobroma cacao</name>
    <name type="common">Cacao</name>
    <name type="synonym">Cocoa</name>
    <dbReference type="NCBI Taxonomy" id="3641"/>
    <lineage>
        <taxon>Eukaryota</taxon>
        <taxon>Viridiplantae</taxon>
        <taxon>Streptophyta</taxon>
        <taxon>Embryophyta</taxon>
        <taxon>Tracheophyta</taxon>
        <taxon>Spermatophyta</taxon>
        <taxon>Magnoliopsida</taxon>
        <taxon>eudicotyledons</taxon>
        <taxon>Gunneridae</taxon>
        <taxon>Pentapetalae</taxon>
        <taxon>rosids</taxon>
        <taxon>malvids</taxon>
        <taxon>Malvales</taxon>
        <taxon>Malvaceae</taxon>
        <taxon>Byttnerioideae</taxon>
        <taxon>Theobroma</taxon>
    </lineage>
</organism>
<feature type="chain" id="PRO_5044260764" evidence="6">
    <location>
        <begin position="19"/>
        <end position="433"/>
    </location>
</feature>
<feature type="domain" description="Peptidase M20 dimerisation" evidence="7">
    <location>
        <begin position="213"/>
        <end position="310"/>
    </location>
</feature>
<dbReference type="GeneID" id="18598345"/>
<dbReference type="RefSeq" id="XP_017977319.1">
    <property type="nucleotide sequence ID" value="XM_018121830.1"/>
</dbReference>
<evidence type="ECO:0000256" key="5">
    <source>
        <dbReference type="PIRSR" id="PIRSR005962-1"/>
    </source>
</evidence>
<keyword evidence="5" id="KW-0479">Metal-binding</keyword>
<evidence type="ECO:0000256" key="3">
    <source>
        <dbReference type="ARBA" id="ARBA00022801"/>
    </source>
</evidence>
<dbReference type="PANTHER" id="PTHR11014">
    <property type="entry name" value="PEPTIDASE M20 FAMILY MEMBER"/>
    <property type="match status" value="1"/>
</dbReference>
<dbReference type="AlphaFoldDB" id="A0AB32WHE9"/>
<feature type="binding site" evidence="5">
    <location>
        <position position="193"/>
    </location>
    <ligand>
        <name>Mn(2+)</name>
        <dbReference type="ChEBI" id="CHEBI:29035"/>
        <label>2</label>
    </ligand>
</feature>
<keyword evidence="3 9" id="KW-0378">Hydrolase</keyword>
<proteinExistence type="inferred from homology"/>
<dbReference type="PANTHER" id="PTHR11014:SF108">
    <property type="entry name" value="IAA-AMINO ACID HYDROLASE ILR1"/>
    <property type="match status" value="1"/>
</dbReference>
<dbReference type="Gene3D" id="3.30.70.360">
    <property type="match status" value="1"/>
</dbReference>
<dbReference type="FunFam" id="3.30.70.360:FF:000001">
    <property type="entry name" value="N-acetyldiaminopimelate deacetylase"/>
    <property type="match status" value="1"/>
</dbReference>
<dbReference type="GO" id="GO:0009850">
    <property type="term" value="P:auxin metabolic process"/>
    <property type="evidence" value="ECO:0007669"/>
    <property type="project" value="InterPro"/>
</dbReference>
<dbReference type="InterPro" id="IPR036264">
    <property type="entry name" value="Bact_exopeptidase_dim_dom"/>
</dbReference>
<evidence type="ECO:0000256" key="1">
    <source>
        <dbReference type="ARBA" id="ARBA00006153"/>
    </source>
</evidence>
<dbReference type="InterPro" id="IPR017439">
    <property type="entry name" value="Amidohydrolase"/>
</dbReference>
<comment type="cofactor">
    <cofactor evidence="5">
        <name>Mn(2+)</name>
        <dbReference type="ChEBI" id="CHEBI:29035"/>
    </cofactor>
    <text evidence="5">The Mn(2+) ion enhances activity.</text>
</comment>
<reference evidence="8" key="1">
    <citation type="journal article" date="1997" name="Nucleic Acids Res.">
        <title>tRNAscan-SE: a program for improved detection of transfer RNA genes in genomic sequence.</title>
        <authorList>
            <person name="Lowe T.M."/>
            <person name="Eddy S.R."/>
        </authorList>
    </citation>
    <scope>NUCLEOTIDE SEQUENCE [LARGE SCALE GENOMIC DNA]</scope>
    <source>
        <strain evidence="8">r\B97-61/B2</strain>
    </source>
</reference>
<keyword evidence="2 6" id="KW-0732">Signal</keyword>
<reference evidence="9" key="2">
    <citation type="submission" date="2025-08" db="UniProtKB">
        <authorList>
            <consortium name="RefSeq"/>
        </authorList>
    </citation>
    <scope>IDENTIFICATION</scope>
</reference>
<gene>
    <name evidence="9" type="primary">LOC18598345</name>
</gene>
<feature type="binding site" evidence="5">
    <location>
        <position position="135"/>
    </location>
    <ligand>
        <name>Mn(2+)</name>
        <dbReference type="ChEBI" id="CHEBI:29035"/>
        <label>2</label>
    </ligand>
</feature>
<feature type="binding site" evidence="5">
    <location>
        <position position="396"/>
    </location>
    <ligand>
        <name>Mn(2+)</name>
        <dbReference type="ChEBI" id="CHEBI:29035"/>
        <label>2</label>
    </ligand>
</feature>
<accession>A0AB32WHE9</accession>
<evidence type="ECO:0000256" key="2">
    <source>
        <dbReference type="ARBA" id="ARBA00022729"/>
    </source>
</evidence>
<dbReference type="CDD" id="cd08017">
    <property type="entry name" value="M20_IAA_Hyd"/>
    <property type="match status" value="1"/>
</dbReference>
<dbReference type="Gene3D" id="3.40.630.10">
    <property type="entry name" value="Zn peptidases"/>
    <property type="match status" value="1"/>
</dbReference>
<feature type="signal peptide" evidence="6">
    <location>
        <begin position="1"/>
        <end position="18"/>
    </location>
</feature>
<feature type="binding site" evidence="5">
    <location>
        <position position="169"/>
    </location>
    <ligand>
        <name>Mn(2+)</name>
        <dbReference type="ChEBI" id="CHEBI:29035"/>
        <label>2</label>
    </ligand>
</feature>
<dbReference type="SUPFAM" id="SSF55031">
    <property type="entry name" value="Bacterial exopeptidase dimerisation domain"/>
    <property type="match status" value="1"/>
</dbReference>
<dbReference type="InterPro" id="IPR044757">
    <property type="entry name" value="ILR1-like_Hyd"/>
</dbReference>
<dbReference type="InterPro" id="IPR011650">
    <property type="entry name" value="Peptidase_M20_dimer"/>
</dbReference>
<keyword evidence="4 5" id="KW-0464">Manganese</keyword>
<dbReference type="KEGG" id="tcc:18598345"/>
<dbReference type="Gramene" id="Tc05v2_t008480.1">
    <property type="protein sequence ID" value="Tc05v2_p008480.1"/>
    <property type="gene ID" value="Tc05v2_g008480"/>
</dbReference>
<evidence type="ECO:0000313" key="8">
    <source>
        <dbReference type="Proteomes" id="UP000694886"/>
    </source>
</evidence>
<evidence type="ECO:0000256" key="4">
    <source>
        <dbReference type="ARBA" id="ARBA00023211"/>
    </source>
</evidence>
<name>A0AB32WHE9_THECC</name>
<dbReference type="InterPro" id="IPR002933">
    <property type="entry name" value="Peptidase_M20"/>
</dbReference>
<dbReference type="Pfam" id="PF01546">
    <property type="entry name" value="Peptidase_M20"/>
    <property type="match status" value="1"/>
</dbReference>
<evidence type="ECO:0000256" key="6">
    <source>
        <dbReference type="SAM" id="SignalP"/>
    </source>
</evidence>
<dbReference type="GO" id="GO:0016787">
    <property type="term" value="F:hydrolase activity"/>
    <property type="evidence" value="ECO:0007669"/>
    <property type="project" value="UniProtKB-KW"/>
</dbReference>
<evidence type="ECO:0000259" key="7">
    <source>
        <dbReference type="Pfam" id="PF07687"/>
    </source>
</evidence>
<protein>
    <submittedName>
        <fullName evidence="9">IAA-amino acid hydrolase ILR1</fullName>
    </submittedName>
</protein>